<dbReference type="Pfam" id="PF05770">
    <property type="entry name" value="Ins134_P3_kin"/>
    <property type="match status" value="1"/>
</dbReference>
<dbReference type="Proteomes" id="UP000444721">
    <property type="component" value="Unassembled WGS sequence"/>
</dbReference>
<dbReference type="GO" id="GO:0032957">
    <property type="term" value="P:inositol trisphosphate metabolic process"/>
    <property type="evidence" value="ECO:0007669"/>
    <property type="project" value="InterPro"/>
</dbReference>
<comment type="cofactor">
    <cofactor evidence="1">
        <name>Mg(2+)</name>
        <dbReference type="ChEBI" id="CHEBI:18420"/>
    </cofactor>
</comment>
<keyword evidence="6" id="KW-0547">Nucleotide-binding</keyword>
<reference evidence="11 12" key="1">
    <citation type="journal article" date="2019" name="Sci. Rep.">
        <title>Nanopore sequencing improves the draft genome of the human pathogenic amoeba Naegleria fowleri.</title>
        <authorList>
            <person name="Liechti N."/>
            <person name="Schurch N."/>
            <person name="Bruggmann R."/>
            <person name="Wittwer M."/>
        </authorList>
    </citation>
    <scope>NUCLEOTIDE SEQUENCE [LARGE SCALE GENOMIC DNA]</scope>
    <source>
        <strain evidence="11 12">ATCC 30894</strain>
    </source>
</reference>
<dbReference type="GeneID" id="68107267"/>
<evidence type="ECO:0000256" key="7">
    <source>
        <dbReference type="ARBA" id="ARBA00022777"/>
    </source>
</evidence>
<evidence type="ECO:0000256" key="1">
    <source>
        <dbReference type="ARBA" id="ARBA00001946"/>
    </source>
</evidence>
<dbReference type="GO" id="GO:0005524">
    <property type="term" value="F:ATP binding"/>
    <property type="evidence" value="ECO:0007669"/>
    <property type="project" value="UniProtKB-KW"/>
</dbReference>
<dbReference type="OMA" id="CIIHKLH"/>
<evidence type="ECO:0000256" key="9">
    <source>
        <dbReference type="ARBA" id="ARBA00022842"/>
    </source>
</evidence>
<accession>A0A6A5CHN5</accession>
<dbReference type="VEuPathDB" id="AmoebaDB:FDP41_000049"/>
<dbReference type="InterPro" id="IPR040464">
    <property type="entry name" value="InsP(3)kin_ATP-grasp"/>
</dbReference>
<protein>
    <recommendedName>
        <fullName evidence="3">inositol-1,3,4-trisphosphate 5/6-kinase</fullName>
        <ecNumber evidence="3">2.7.1.159</ecNumber>
    </recommendedName>
</protein>
<organism evidence="11 12">
    <name type="scientific">Naegleria fowleri</name>
    <name type="common">Brain eating amoeba</name>
    <dbReference type="NCBI Taxonomy" id="5763"/>
    <lineage>
        <taxon>Eukaryota</taxon>
        <taxon>Discoba</taxon>
        <taxon>Heterolobosea</taxon>
        <taxon>Tetramitia</taxon>
        <taxon>Eutetramitia</taxon>
        <taxon>Vahlkampfiidae</taxon>
        <taxon>Naegleria</taxon>
    </lineage>
</organism>
<comment type="similarity">
    <text evidence="2">Belongs to the ITPK1 family.</text>
</comment>
<keyword evidence="5" id="KW-0479">Metal-binding</keyword>
<dbReference type="GO" id="GO:0005737">
    <property type="term" value="C:cytoplasm"/>
    <property type="evidence" value="ECO:0007669"/>
    <property type="project" value="TreeGrafter"/>
</dbReference>
<dbReference type="RefSeq" id="XP_044569723.1">
    <property type="nucleotide sequence ID" value="XM_044708364.1"/>
</dbReference>
<comment type="caution">
    <text evidence="11">The sequence shown here is derived from an EMBL/GenBank/DDBJ whole genome shotgun (WGS) entry which is preliminary data.</text>
</comment>
<keyword evidence="7" id="KW-0418">Kinase</keyword>
<dbReference type="Gene3D" id="3.30.470.20">
    <property type="entry name" value="ATP-grasp fold, B domain"/>
    <property type="match status" value="1"/>
</dbReference>
<feature type="domain" description="Inositol 1,3,4-trisphosphate 5/6-kinase ATP-grasp" evidence="10">
    <location>
        <begin position="158"/>
        <end position="374"/>
    </location>
</feature>
<keyword evidence="12" id="KW-1185">Reference proteome</keyword>
<evidence type="ECO:0000256" key="2">
    <source>
        <dbReference type="ARBA" id="ARBA00009601"/>
    </source>
</evidence>
<evidence type="ECO:0000313" key="12">
    <source>
        <dbReference type="Proteomes" id="UP000444721"/>
    </source>
</evidence>
<evidence type="ECO:0000256" key="3">
    <source>
        <dbReference type="ARBA" id="ARBA00012017"/>
    </source>
</evidence>
<dbReference type="GO" id="GO:0047325">
    <property type="term" value="F:inositol-3,4,5,6-tetrakisphosphate 1-kinase activity"/>
    <property type="evidence" value="ECO:0007669"/>
    <property type="project" value="InterPro"/>
</dbReference>
<dbReference type="SUPFAM" id="SSF56059">
    <property type="entry name" value="Glutathione synthetase ATP-binding domain-like"/>
    <property type="match status" value="1"/>
</dbReference>
<sequence>MSQQHSMPTGQSFPEHQQQQKLPFVIGYVGNVKKNKQFFEPFVTYCNTLKKDICSCVEIVIEKSSQNDDNEKNNSDNDYEWIKQQPRVDVLFFKVTDDMVIEKSDIHAARRLKNLQYYIHLHEKDGMKVVEPLDVTIRFLDRIEIHNFLEIQLASSTNVKVPHMYFISEKQNLDKLLLEKSDSISYPLVCKTVAACGKSETHHMAIVFNNEQFKKVVYGDDRNSMQHTVSTPLIAQQFVNHNSTLYKIYVIGERVFYQIKPSLKNFDLNSSQDTENIITFDSQKPFDSHISDTSIVESSLKEVSYYASVQSDHHDFIFKQVSDQLRKALNVSLFGFDLVKDCREESSSHYYVVDVNYFPSYKGISREVLFDYIVEYLTQRVEAKE</sequence>
<evidence type="ECO:0000256" key="5">
    <source>
        <dbReference type="ARBA" id="ARBA00022723"/>
    </source>
</evidence>
<dbReference type="GO" id="GO:0000287">
    <property type="term" value="F:magnesium ion binding"/>
    <property type="evidence" value="ECO:0007669"/>
    <property type="project" value="InterPro"/>
</dbReference>
<keyword evidence="8" id="KW-0067">ATP-binding</keyword>
<name>A0A6A5CHN5_NAEFO</name>
<evidence type="ECO:0000256" key="4">
    <source>
        <dbReference type="ARBA" id="ARBA00022679"/>
    </source>
</evidence>
<dbReference type="GO" id="GO:0052726">
    <property type="term" value="F:inositol-1,3,4-trisphosphate 5-kinase activity"/>
    <property type="evidence" value="ECO:0007669"/>
    <property type="project" value="InterPro"/>
</dbReference>
<keyword evidence="4" id="KW-0808">Transferase</keyword>
<dbReference type="PANTHER" id="PTHR14217:SF1">
    <property type="entry name" value="INOSITOL-TETRAKISPHOSPHATE 1-KINASE"/>
    <property type="match status" value="1"/>
</dbReference>
<evidence type="ECO:0000256" key="8">
    <source>
        <dbReference type="ARBA" id="ARBA00022840"/>
    </source>
</evidence>
<proteinExistence type="inferred from homology"/>
<gene>
    <name evidence="11" type="ORF">FDP41_000049</name>
</gene>
<dbReference type="AlphaFoldDB" id="A0A6A5CHN5"/>
<dbReference type="VEuPathDB" id="AmoebaDB:NF0010460"/>
<dbReference type="InterPro" id="IPR008656">
    <property type="entry name" value="Inositol_tetrakis-P_1-kinase"/>
</dbReference>
<evidence type="ECO:0000313" key="11">
    <source>
        <dbReference type="EMBL" id="KAF0985010.1"/>
    </source>
</evidence>
<dbReference type="PANTHER" id="PTHR14217">
    <property type="entry name" value="INOSITOL-TETRAKISPHOSPHATE 1-KINASE"/>
    <property type="match status" value="1"/>
</dbReference>
<dbReference type="EMBL" id="VFQX01000001">
    <property type="protein sequence ID" value="KAF0985010.1"/>
    <property type="molecule type" value="Genomic_DNA"/>
</dbReference>
<dbReference type="GO" id="GO:0052725">
    <property type="term" value="F:inositol-1,3,4-trisphosphate 6-kinase activity"/>
    <property type="evidence" value="ECO:0007669"/>
    <property type="project" value="InterPro"/>
</dbReference>
<dbReference type="VEuPathDB" id="AmoebaDB:NfTy_026250"/>
<keyword evidence="9" id="KW-0460">Magnesium</keyword>
<evidence type="ECO:0000256" key="6">
    <source>
        <dbReference type="ARBA" id="ARBA00022741"/>
    </source>
</evidence>
<dbReference type="EC" id="2.7.1.159" evidence="3"/>
<dbReference type="OrthoDB" id="25308at2759"/>
<evidence type="ECO:0000259" key="10">
    <source>
        <dbReference type="Pfam" id="PF05770"/>
    </source>
</evidence>